<dbReference type="Proteomes" id="UP001335100">
    <property type="component" value="Unassembled WGS sequence"/>
</dbReference>
<dbReference type="RefSeq" id="WP_330072661.1">
    <property type="nucleotide sequence ID" value="NZ_JAZDQJ010000001.1"/>
</dbReference>
<keyword evidence="2" id="KW-1185">Reference proteome</keyword>
<accession>A0ABU7HJG7</accession>
<proteinExistence type="predicted"/>
<protein>
    <submittedName>
        <fullName evidence="1">Uncharacterized protein</fullName>
    </submittedName>
</protein>
<organism evidence="1 2">
    <name type="scientific">Pseudomonas ulcerans</name>
    <dbReference type="NCBI Taxonomy" id="3115852"/>
    <lineage>
        <taxon>Bacteria</taxon>
        <taxon>Pseudomonadati</taxon>
        <taxon>Pseudomonadota</taxon>
        <taxon>Gammaproteobacteria</taxon>
        <taxon>Pseudomonadales</taxon>
        <taxon>Pseudomonadaceae</taxon>
        <taxon>Pseudomonas</taxon>
    </lineage>
</organism>
<dbReference type="EMBL" id="JAZDQJ010000001">
    <property type="protein sequence ID" value="MEE1931676.1"/>
    <property type="molecule type" value="Genomic_DNA"/>
</dbReference>
<sequence>MTLHERLSSIQEFVWTIELLGEALVQLDEFQENDDQPLLNMRGTAGIHQAIRTLSRQAGEMCGGLLDGDRPDG</sequence>
<evidence type="ECO:0000313" key="2">
    <source>
        <dbReference type="Proteomes" id="UP001335100"/>
    </source>
</evidence>
<gene>
    <name evidence="1" type="ORF">V0R50_00475</name>
</gene>
<reference evidence="1 2" key="1">
    <citation type="submission" date="2024-01" db="EMBL/GenBank/DDBJ databases">
        <title>Unpublished Manusciprt.</title>
        <authorList>
            <person name="Duman M."/>
            <person name="Valdes E.G."/>
            <person name="Ajmi N."/>
            <person name="Altun S."/>
            <person name="Saticioglu I.B."/>
        </authorList>
    </citation>
    <scope>NUCLEOTIDE SEQUENCE [LARGE SCALE GENOMIC DNA]</scope>
    <source>
        <strain evidence="1 2">148P</strain>
    </source>
</reference>
<comment type="caution">
    <text evidence="1">The sequence shown here is derived from an EMBL/GenBank/DDBJ whole genome shotgun (WGS) entry which is preliminary data.</text>
</comment>
<evidence type="ECO:0000313" key="1">
    <source>
        <dbReference type="EMBL" id="MEE1931676.1"/>
    </source>
</evidence>
<name>A0ABU7HJG7_9PSED</name>